<dbReference type="GO" id="GO:0061630">
    <property type="term" value="F:ubiquitin protein ligase activity"/>
    <property type="evidence" value="ECO:0007669"/>
    <property type="project" value="UniProtKB-EC"/>
</dbReference>
<keyword evidence="6" id="KW-0812">Transmembrane</keyword>
<keyword evidence="9" id="KW-0472">Membrane</keyword>
<keyword evidence="7" id="KW-0833">Ubl conjugation pathway</keyword>
<evidence type="ECO:0000313" key="12">
    <source>
        <dbReference type="EMBL" id="KAE8719942.1"/>
    </source>
</evidence>
<evidence type="ECO:0000256" key="10">
    <source>
        <dbReference type="SAM" id="MobiDB-lite"/>
    </source>
</evidence>
<gene>
    <name evidence="12" type="ORF">F3Y22_tig00109924pilonHSYRG00099</name>
</gene>
<evidence type="ECO:0000259" key="11">
    <source>
        <dbReference type="Pfam" id="PF11145"/>
    </source>
</evidence>
<comment type="catalytic activity">
    <reaction evidence="1">
        <text>S-ubiquitinyl-[E2 ubiquitin-conjugating enzyme]-L-cysteine + [acceptor protein]-L-lysine = [E2 ubiquitin-conjugating enzyme]-L-cysteine + N(6)-ubiquitinyl-[acceptor protein]-L-lysine.</text>
        <dbReference type="EC" id="2.3.2.27"/>
    </reaction>
</comment>
<keyword evidence="5" id="KW-0808">Transferase</keyword>
<accession>A0A6A3BY54</accession>
<proteinExistence type="predicted"/>
<dbReference type="EMBL" id="VEPZ02000779">
    <property type="protein sequence ID" value="KAE8719942.1"/>
    <property type="molecule type" value="Genomic_DNA"/>
</dbReference>
<evidence type="ECO:0000256" key="9">
    <source>
        <dbReference type="ARBA" id="ARBA00023136"/>
    </source>
</evidence>
<feature type="domain" description="SWEET-like" evidence="11">
    <location>
        <begin position="594"/>
        <end position="765"/>
    </location>
</feature>
<dbReference type="AlphaFoldDB" id="A0A6A3BY54"/>
<evidence type="ECO:0000256" key="5">
    <source>
        <dbReference type="ARBA" id="ARBA00022679"/>
    </source>
</evidence>
<evidence type="ECO:0000256" key="1">
    <source>
        <dbReference type="ARBA" id="ARBA00000900"/>
    </source>
</evidence>
<evidence type="ECO:0000313" key="13">
    <source>
        <dbReference type="Proteomes" id="UP000436088"/>
    </source>
</evidence>
<dbReference type="PANTHER" id="PTHR33389">
    <property type="entry name" value="FAMILY PROTEIN, PUTATIVE (DUF2921)-RELATED"/>
    <property type="match status" value="1"/>
</dbReference>
<evidence type="ECO:0000256" key="8">
    <source>
        <dbReference type="ARBA" id="ARBA00022989"/>
    </source>
</evidence>
<protein>
    <recommendedName>
        <fullName evidence="4">RING-type E3 ubiquitin transferase</fullName>
        <ecNumber evidence="4">2.3.2.27</ecNumber>
    </recommendedName>
</protein>
<dbReference type="InterPro" id="IPR021319">
    <property type="entry name" value="DUF2921"/>
</dbReference>
<sequence length="794" mass="90790">MGCSSWCGCKRANGQGTVENMDVNEVNNSDIEADGGNYGELEVKWASGISQRLHLMKFTELISVKTQLRLMFYEENTEDFNHEMFLHGRYLIAPKERPLRQFDRLASAQITIFSGKQVLAVSQVKRSWVKRFSKNGKLSMSVHTKKGWIYYEQPLWVPLERPTMMGCSFRIIFIRSIRRTTLGRAEGETNSVSYNGCVPRNLAVHALYSRKPPQALVKEHFSKHAEAIIWACNMYMEGARVGYALECRANSRDEHIEGSSTGFKIMLQSSFRSLWRHFQIRVLIAADSRAEVNLLSYDTIVIIPHRNSNSKNESNNDPLRNPLFHPASPISKPVNDEAAGTYFYPKVTQKPIISIQLPSSSSPSFFFFKSQGNLLNRRSIPLEYVKRCNDVVPASTAEPSALFQFLYLSRPSTSNWYYTGGDSIFSQLNPATDVLKSATFHARFSQDYLDMKENLDVSKANGGLCSVNVHRRISWDEKNVVRCCCGFEFRDFLNGASVGECSIKFSLRYPRSVWEVSPGLKNVRFKIRVYRAYKYQPYGLLSMSNVSADHLSNNDGRLNISYEISYSYRSSDGRILDRGFVISSEGIYDRHSGVLCMVGCSQLQFRLLQLTWSERQSYESLKGLWEAERKTPFLQPRQRRLPFKNNFYQQSSFWSDLKSYGGSVVDGFLLPQIVFNMFSNSNKNALAASFYLGTTLVRLLPHAYDLYRAHSFSGYLDLSYIYANHKMDLYSTAWDIIIPSGGLLFSIFISLQQRFGGQCLLPKRFRTDAVYERVSVDNSEELQGESVQKNFYSL</sequence>
<evidence type="ECO:0000256" key="3">
    <source>
        <dbReference type="ARBA" id="ARBA00004906"/>
    </source>
</evidence>
<reference evidence="12" key="1">
    <citation type="submission" date="2019-09" db="EMBL/GenBank/DDBJ databases">
        <title>Draft genome information of white flower Hibiscus syriacus.</title>
        <authorList>
            <person name="Kim Y.-M."/>
        </authorList>
    </citation>
    <scope>NUCLEOTIDE SEQUENCE [LARGE SCALE GENOMIC DNA]</scope>
    <source>
        <strain evidence="12">YM2019G1</strain>
    </source>
</reference>
<name>A0A6A3BY54_HIBSY</name>
<organism evidence="12 13">
    <name type="scientific">Hibiscus syriacus</name>
    <name type="common">Rose of Sharon</name>
    <dbReference type="NCBI Taxonomy" id="106335"/>
    <lineage>
        <taxon>Eukaryota</taxon>
        <taxon>Viridiplantae</taxon>
        <taxon>Streptophyta</taxon>
        <taxon>Embryophyta</taxon>
        <taxon>Tracheophyta</taxon>
        <taxon>Spermatophyta</taxon>
        <taxon>Magnoliopsida</taxon>
        <taxon>eudicotyledons</taxon>
        <taxon>Gunneridae</taxon>
        <taxon>Pentapetalae</taxon>
        <taxon>rosids</taxon>
        <taxon>malvids</taxon>
        <taxon>Malvales</taxon>
        <taxon>Malvaceae</taxon>
        <taxon>Malvoideae</taxon>
        <taxon>Hibiscus</taxon>
    </lineage>
</organism>
<dbReference type="GO" id="GO:0012505">
    <property type="term" value="C:endomembrane system"/>
    <property type="evidence" value="ECO:0007669"/>
    <property type="project" value="UniProtKB-SubCell"/>
</dbReference>
<comment type="pathway">
    <text evidence="3">Protein modification; protein ubiquitination.</text>
</comment>
<feature type="compositionally biased region" description="Polar residues" evidence="10">
    <location>
        <begin position="307"/>
        <end position="318"/>
    </location>
</feature>
<evidence type="ECO:0000256" key="2">
    <source>
        <dbReference type="ARBA" id="ARBA00004127"/>
    </source>
</evidence>
<keyword evidence="13" id="KW-1185">Reference proteome</keyword>
<dbReference type="Pfam" id="PF11145">
    <property type="entry name" value="DUF2921"/>
    <property type="match status" value="1"/>
</dbReference>
<dbReference type="Proteomes" id="UP000436088">
    <property type="component" value="Unassembled WGS sequence"/>
</dbReference>
<feature type="region of interest" description="Disordered" evidence="10">
    <location>
        <begin position="307"/>
        <end position="332"/>
    </location>
</feature>
<evidence type="ECO:0000256" key="4">
    <source>
        <dbReference type="ARBA" id="ARBA00012483"/>
    </source>
</evidence>
<dbReference type="PANTHER" id="PTHR33389:SF22">
    <property type="entry name" value="FAMILY PROTEIN, PUTATIVE (DUF2921)-RELATED"/>
    <property type="match status" value="1"/>
</dbReference>
<dbReference type="EC" id="2.3.2.27" evidence="4"/>
<comment type="caution">
    <text evidence="12">The sequence shown here is derived from an EMBL/GenBank/DDBJ whole genome shotgun (WGS) entry which is preliminary data.</text>
</comment>
<evidence type="ECO:0000256" key="7">
    <source>
        <dbReference type="ARBA" id="ARBA00022786"/>
    </source>
</evidence>
<evidence type="ECO:0000256" key="6">
    <source>
        <dbReference type="ARBA" id="ARBA00022692"/>
    </source>
</evidence>
<keyword evidence="8" id="KW-1133">Transmembrane helix</keyword>
<comment type="subcellular location">
    <subcellularLocation>
        <location evidence="2">Endomembrane system</location>
        <topology evidence="2">Multi-pass membrane protein</topology>
    </subcellularLocation>
</comment>